<dbReference type="CDD" id="cd11715">
    <property type="entry name" value="THUMP_AdoMetMT"/>
    <property type="match status" value="1"/>
</dbReference>
<keyword evidence="6" id="KW-1185">Reference proteome</keyword>
<protein>
    <submittedName>
        <fullName evidence="5">Class I SAM-dependent RNA methyltransferase</fullName>
    </submittedName>
</protein>
<comment type="caution">
    <text evidence="5">The sequence shown here is derived from an EMBL/GenBank/DDBJ whole genome shotgun (WGS) entry which is preliminary data.</text>
</comment>
<gene>
    <name evidence="5" type="ORF">DPC56_05000</name>
</gene>
<dbReference type="RefSeq" id="WP_112093978.1">
    <property type="nucleotide sequence ID" value="NZ_QLOE01000005.1"/>
</dbReference>
<dbReference type="Gene3D" id="3.30.2130.30">
    <property type="match status" value="1"/>
</dbReference>
<dbReference type="EMBL" id="QLOE01000005">
    <property type="protein sequence ID" value="RAO79000.1"/>
    <property type="molecule type" value="Genomic_DNA"/>
</dbReference>
<dbReference type="InterPro" id="IPR002052">
    <property type="entry name" value="DNA_methylase_N6_adenine_CS"/>
</dbReference>
<dbReference type="InterPro" id="IPR000241">
    <property type="entry name" value="RlmKL-like_Mtase"/>
</dbReference>
<dbReference type="InterPro" id="IPR004114">
    <property type="entry name" value="THUMP_dom"/>
</dbReference>
<keyword evidence="1 5" id="KW-0489">Methyltransferase</keyword>
<dbReference type="Pfam" id="PF02926">
    <property type="entry name" value="THUMP"/>
    <property type="match status" value="1"/>
</dbReference>
<dbReference type="Pfam" id="PF22020">
    <property type="entry name" value="RlmL_1st"/>
    <property type="match status" value="1"/>
</dbReference>
<dbReference type="NCBIfam" id="NF040721">
    <property type="entry name" value="Trm14_Arch"/>
    <property type="match status" value="1"/>
</dbReference>
<name>A0A328PBE8_9EURY</name>
<dbReference type="PROSITE" id="PS51165">
    <property type="entry name" value="THUMP"/>
    <property type="match status" value="1"/>
</dbReference>
<dbReference type="Proteomes" id="UP000249782">
    <property type="component" value="Unassembled WGS sequence"/>
</dbReference>
<dbReference type="InterPro" id="IPR029063">
    <property type="entry name" value="SAM-dependent_MTases_sf"/>
</dbReference>
<sequence length="360" mass="40880">MEVYATTHKGLERITAEEIQELGGKIEKYGNGRVYFKCDERLIKKLNYHARTCERIIVLLKSAKITQLEDIYKEVKDIDFSFIRPSESFAVRSKRVGVHDFNSMDIARVAGDAIIKSYQSSRKKRLKVNLDSPDNIIRVELIHDLLLVGVDTTGDKGLHRRGYRVYQHPAPLNPTIAAALLRISNWRPEKILVDPMCGSGTILVEAALMGSNIPPGRIREGGKLTFNHKLKIIGIEKFRKHVKGCQETLSRLGIDFIKVIQGDAEHLDKYVQEADLIVTNPPYGIRVGRKSIIKKLYHNLLRTAKNILTENGSITLLTPQEKILKSTATKLDYKWTETPIVYGNLPVKIFKLTQEGRTWP</sequence>
<dbReference type="PRINTS" id="PR00507">
    <property type="entry name" value="N12N6MTFRASE"/>
</dbReference>
<dbReference type="SMART" id="SM00981">
    <property type="entry name" value="THUMP"/>
    <property type="match status" value="1"/>
</dbReference>
<organism evidence="5 6">
    <name type="scientific">Methanothermobacter tenebrarum</name>
    <dbReference type="NCBI Taxonomy" id="680118"/>
    <lineage>
        <taxon>Archaea</taxon>
        <taxon>Methanobacteriati</taxon>
        <taxon>Methanobacteriota</taxon>
        <taxon>Methanomada group</taxon>
        <taxon>Methanobacteria</taxon>
        <taxon>Methanobacteriales</taxon>
        <taxon>Methanobacteriaceae</taxon>
        <taxon>Methanothermobacter</taxon>
    </lineage>
</organism>
<dbReference type="GO" id="GO:0070043">
    <property type="term" value="F:rRNA (guanine-N7-)-methyltransferase activity"/>
    <property type="evidence" value="ECO:0007669"/>
    <property type="project" value="TreeGrafter"/>
</dbReference>
<dbReference type="CDD" id="cd02440">
    <property type="entry name" value="AdoMet_MTases"/>
    <property type="match status" value="1"/>
</dbReference>
<dbReference type="InterPro" id="IPR053485">
    <property type="entry name" value="tRNA_guanine-N2-MTase"/>
</dbReference>
<keyword evidence="2 5" id="KW-0808">Transferase</keyword>
<dbReference type="Pfam" id="PF01170">
    <property type="entry name" value="UPF0020"/>
    <property type="match status" value="1"/>
</dbReference>
<evidence type="ECO:0000259" key="4">
    <source>
        <dbReference type="PROSITE" id="PS51165"/>
    </source>
</evidence>
<accession>A0A328PBE8</accession>
<dbReference type="AlphaFoldDB" id="A0A328PBE8"/>
<feature type="domain" description="THUMP" evidence="4">
    <location>
        <begin position="40"/>
        <end position="152"/>
    </location>
</feature>
<proteinExistence type="predicted"/>
<evidence type="ECO:0000313" key="6">
    <source>
        <dbReference type="Proteomes" id="UP000249782"/>
    </source>
</evidence>
<reference evidence="5 6" key="1">
    <citation type="submission" date="2018-06" db="EMBL/GenBank/DDBJ databases">
        <title>Draft genome sequence of hyperthermophilic methanogen Methanothermobacter tenebrarum sp. MCM-B 1447.</title>
        <authorList>
            <person name="Pore S.D."/>
            <person name="Dagar S."/>
            <person name="Dhakephalkar P.K."/>
        </authorList>
    </citation>
    <scope>NUCLEOTIDE SEQUENCE [LARGE SCALE GENOMIC DNA]</scope>
    <source>
        <strain evidence="5 6">MCM B 1447</strain>
    </source>
</reference>
<dbReference type="SUPFAM" id="SSF143437">
    <property type="entry name" value="THUMP domain-like"/>
    <property type="match status" value="1"/>
</dbReference>
<evidence type="ECO:0000256" key="3">
    <source>
        <dbReference type="PROSITE-ProRule" id="PRU00529"/>
    </source>
</evidence>
<dbReference type="GO" id="GO:0008990">
    <property type="term" value="F:rRNA (guanine-N2-)-methyltransferase activity"/>
    <property type="evidence" value="ECO:0007669"/>
    <property type="project" value="TreeGrafter"/>
</dbReference>
<evidence type="ECO:0000256" key="1">
    <source>
        <dbReference type="ARBA" id="ARBA00022603"/>
    </source>
</evidence>
<evidence type="ECO:0000256" key="2">
    <source>
        <dbReference type="ARBA" id="ARBA00022679"/>
    </source>
</evidence>
<dbReference type="PANTHER" id="PTHR47313">
    <property type="entry name" value="RIBOSOMAL RNA LARGE SUBUNIT METHYLTRANSFERASE K/L"/>
    <property type="match status" value="1"/>
</dbReference>
<dbReference type="GO" id="GO:0003723">
    <property type="term" value="F:RNA binding"/>
    <property type="evidence" value="ECO:0007669"/>
    <property type="project" value="UniProtKB-UniRule"/>
</dbReference>
<dbReference type="OrthoDB" id="7080at2157"/>
<dbReference type="PROSITE" id="PS00092">
    <property type="entry name" value="N6_MTASE"/>
    <property type="match status" value="1"/>
</dbReference>
<dbReference type="PANTHER" id="PTHR47313:SF1">
    <property type="entry name" value="RIBOSOMAL RNA LARGE SUBUNIT METHYLTRANSFERASE K_L"/>
    <property type="match status" value="1"/>
</dbReference>
<dbReference type="SUPFAM" id="SSF53335">
    <property type="entry name" value="S-adenosyl-L-methionine-dependent methyltransferases"/>
    <property type="match status" value="1"/>
</dbReference>
<keyword evidence="3" id="KW-0694">RNA-binding</keyword>
<evidence type="ECO:0000313" key="5">
    <source>
        <dbReference type="EMBL" id="RAO79000.1"/>
    </source>
</evidence>
<dbReference type="Gene3D" id="3.40.50.150">
    <property type="entry name" value="Vaccinia Virus protein VP39"/>
    <property type="match status" value="1"/>
</dbReference>
<dbReference type="GO" id="GO:0008033">
    <property type="term" value="P:tRNA processing"/>
    <property type="evidence" value="ECO:0007669"/>
    <property type="project" value="UniProtKB-ARBA"/>
</dbReference>
<dbReference type="InterPro" id="IPR054170">
    <property type="entry name" value="RlmL_1st"/>
</dbReference>